<keyword evidence="15" id="KW-1185">Reference proteome</keyword>
<keyword evidence="9 10" id="KW-0998">Cell outer membrane</keyword>
<keyword evidence="4 10" id="KW-0812">Transmembrane</keyword>
<dbReference type="EMBL" id="QPMM01000001">
    <property type="protein sequence ID" value="RFS26903.1"/>
    <property type="molecule type" value="Genomic_DNA"/>
</dbReference>
<evidence type="ECO:0000256" key="8">
    <source>
        <dbReference type="ARBA" id="ARBA00023170"/>
    </source>
</evidence>
<keyword evidence="3 10" id="KW-1134">Transmembrane beta strand</keyword>
<feature type="domain" description="TonB-dependent receptor-like beta-barrel" evidence="12">
    <location>
        <begin position="280"/>
        <end position="752"/>
    </location>
</feature>
<comment type="similarity">
    <text evidence="10 11">Belongs to the TonB-dependent receptor family.</text>
</comment>
<dbReference type="Gene3D" id="2.40.170.20">
    <property type="entry name" value="TonB-dependent receptor, beta-barrel domain"/>
    <property type="match status" value="1"/>
</dbReference>
<keyword evidence="8" id="KW-0675">Receptor</keyword>
<dbReference type="GO" id="GO:0044718">
    <property type="term" value="P:siderophore transmembrane transport"/>
    <property type="evidence" value="ECO:0007669"/>
    <property type="project" value="TreeGrafter"/>
</dbReference>
<dbReference type="GO" id="GO:0015344">
    <property type="term" value="F:siderophore uptake transmembrane transporter activity"/>
    <property type="evidence" value="ECO:0007669"/>
    <property type="project" value="TreeGrafter"/>
</dbReference>
<evidence type="ECO:0000259" key="13">
    <source>
        <dbReference type="Pfam" id="PF07715"/>
    </source>
</evidence>
<dbReference type="Proteomes" id="UP000260644">
    <property type="component" value="Unassembled WGS sequence"/>
</dbReference>
<evidence type="ECO:0000256" key="2">
    <source>
        <dbReference type="ARBA" id="ARBA00022448"/>
    </source>
</evidence>
<evidence type="ECO:0000256" key="11">
    <source>
        <dbReference type="RuleBase" id="RU003357"/>
    </source>
</evidence>
<evidence type="ECO:0000256" key="6">
    <source>
        <dbReference type="ARBA" id="ARBA00023077"/>
    </source>
</evidence>
<keyword evidence="7 10" id="KW-0472">Membrane</keyword>
<sequence>MVNRRKTILLKLWNILFLFFMSHKVVGQAKLLKISVTDPQHRGISASIMAGTLTAATDSTGTALMNLSSGQYLIRINAVGFISSTQSIILNCDTSILFVLQKNINLLKPITIEADRLQQLSQMSSHQLNSEQMKLLPALFGEVDPLKSITLFPGVKNAGDAGGGIYVRGGGPDENLVLMDGITVYNPTHLLGAFSIFNGDAVSNISVIKGGIPAEYGGRLSSVISVTSREGNKDSLKFNGGIGLISSRITAEGPITKGKSSFIISARRTYIDQLARWIAPDSIGNNGYYFYDINAKLNFELNNNNSIALNFYKGSDKFNYDKDQSNGRFRHFKANWGNMLAGATWRSVISKKIQQELSLFHNSFELGSSITYDTDGVLFSSGLLDYQLKNDWMYSVSTNLSVKAGWQATLHQFKPGGGNTSAGEQEFTSKINKQYGREAAAYLSADWDVSNKFNIIAGLRMSYFDQIGPKTEVIYGKDGVPTGKTIKYAKGQRIAKYMYPEPRLAMRYLLDQETSIKLSYTRTIQYLHLATTSAATFPSDLWIPVSRLIKPGVADQIAMGFLKEFSKKYEFSAEAYYKKTDNELEFMPGAQLLLNQNIEGEMIFGKGKAYGLELLLRKKAGLFSGWIGYTLSRTERTFAALNGGKPFPYRYDRLHDLNLVANYQLSKKWLFSGLFVFSTGNALTMPNGRFVFNLGYNFRTGSPIYTNIDRYGKINDYRMPAYHRLDLSFTFTPNPESTRRFKSNWIFGVYNVYNRSNPYFIYIDVDEKKETIQGKQVILFPILPSISWNFKF</sequence>
<dbReference type="Gene3D" id="2.170.130.10">
    <property type="entry name" value="TonB-dependent receptor, plug domain"/>
    <property type="match status" value="1"/>
</dbReference>
<dbReference type="SUPFAM" id="SSF56935">
    <property type="entry name" value="Porins"/>
    <property type="match status" value="1"/>
</dbReference>
<dbReference type="InterPro" id="IPR000531">
    <property type="entry name" value="Beta-barrel_TonB"/>
</dbReference>
<gene>
    <name evidence="14" type="ORF">DVR12_03715</name>
</gene>
<comment type="subcellular location">
    <subcellularLocation>
        <location evidence="1 10">Cell outer membrane</location>
        <topology evidence="1 10">Multi-pass membrane protein</topology>
    </subcellularLocation>
</comment>
<keyword evidence="5" id="KW-0732">Signal</keyword>
<evidence type="ECO:0000259" key="12">
    <source>
        <dbReference type="Pfam" id="PF00593"/>
    </source>
</evidence>
<accession>A0A3E1YHJ9</accession>
<dbReference type="Pfam" id="PF00593">
    <property type="entry name" value="TonB_dep_Rec_b-barrel"/>
    <property type="match status" value="1"/>
</dbReference>
<feature type="domain" description="TonB-dependent receptor plug" evidence="13">
    <location>
        <begin position="150"/>
        <end position="219"/>
    </location>
</feature>
<dbReference type="InterPro" id="IPR037066">
    <property type="entry name" value="Plug_dom_sf"/>
</dbReference>
<organism evidence="14 15">
    <name type="scientific">Chitinophaga silvatica</name>
    <dbReference type="NCBI Taxonomy" id="2282649"/>
    <lineage>
        <taxon>Bacteria</taxon>
        <taxon>Pseudomonadati</taxon>
        <taxon>Bacteroidota</taxon>
        <taxon>Chitinophagia</taxon>
        <taxon>Chitinophagales</taxon>
        <taxon>Chitinophagaceae</taxon>
        <taxon>Chitinophaga</taxon>
    </lineage>
</organism>
<dbReference type="InterPro" id="IPR012910">
    <property type="entry name" value="Plug_dom"/>
</dbReference>
<dbReference type="Pfam" id="PF07715">
    <property type="entry name" value="Plug"/>
    <property type="match status" value="1"/>
</dbReference>
<evidence type="ECO:0000313" key="15">
    <source>
        <dbReference type="Proteomes" id="UP000260644"/>
    </source>
</evidence>
<dbReference type="PANTHER" id="PTHR30069">
    <property type="entry name" value="TONB-DEPENDENT OUTER MEMBRANE RECEPTOR"/>
    <property type="match status" value="1"/>
</dbReference>
<keyword evidence="6 11" id="KW-0798">TonB box</keyword>
<protein>
    <submittedName>
        <fullName evidence="14">Uncharacterized protein</fullName>
    </submittedName>
</protein>
<dbReference type="InterPro" id="IPR036942">
    <property type="entry name" value="Beta-barrel_TonB_sf"/>
</dbReference>
<evidence type="ECO:0000256" key="3">
    <source>
        <dbReference type="ARBA" id="ARBA00022452"/>
    </source>
</evidence>
<dbReference type="PROSITE" id="PS52016">
    <property type="entry name" value="TONB_DEPENDENT_REC_3"/>
    <property type="match status" value="1"/>
</dbReference>
<keyword evidence="2 10" id="KW-0813">Transport</keyword>
<dbReference type="AlphaFoldDB" id="A0A3E1YHJ9"/>
<proteinExistence type="inferred from homology"/>
<dbReference type="InterPro" id="IPR039426">
    <property type="entry name" value="TonB-dep_rcpt-like"/>
</dbReference>
<evidence type="ECO:0000256" key="7">
    <source>
        <dbReference type="ARBA" id="ARBA00023136"/>
    </source>
</evidence>
<name>A0A3E1YHJ9_9BACT</name>
<comment type="caution">
    <text evidence="14">The sequence shown here is derived from an EMBL/GenBank/DDBJ whole genome shotgun (WGS) entry which is preliminary data.</text>
</comment>
<evidence type="ECO:0000256" key="4">
    <source>
        <dbReference type="ARBA" id="ARBA00022692"/>
    </source>
</evidence>
<dbReference type="GO" id="GO:0009279">
    <property type="term" value="C:cell outer membrane"/>
    <property type="evidence" value="ECO:0007669"/>
    <property type="project" value="UniProtKB-SubCell"/>
</dbReference>
<evidence type="ECO:0000256" key="10">
    <source>
        <dbReference type="PROSITE-ProRule" id="PRU01360"/>
    </source>
</evidence>
<evidence type="ECO:0000256" key="9">
    <source>
        <dbReference type="ARBA" id="ARBA00023237"/>
    </source>
</evidence>
<evidence type="ECO:0000256" key="5">
    <source>
        <dbReference type="ARBA" id="ARBA00022729"/>
    </source>
</evidence>
<dbReference type="PANTHER" id="PTHR30069:SF29">
    <property type="entry name" value="HEMOGLOBIN AND HEMOGLOBIN-HAPTOGLOBIN-BINDING PROTEIN 1-RELATED"/>
    <property type="match status" value="1"/>
</dbReference>
<evidence type="ECO:0000313" key="14">
    <source>
        <dbReference type="EMBL" id="RFS26903.1"/>
    </source>
</evidence>
<reference evidence="14 15" key="1">
    <citation type="submission" date="2018-07" db="EMBL/GenBank/DDBJ databases">
        <title>Chitinophaga K2CV101002-2 sp. nov., isolated from a monsoon evergreen broad-leaved forest soil.</title>
        <authorList>
            <person name="Lv Y."/>
        </authorList>
    </citation>
    <scope>NUCLEOTIDE SEQUENCE [LARGE SCALE GENOMIC DNA]</scope>
    <source>
        <strain evidence="14 15">GDMCC 1.1288</strain>
    </source>
</reference>
<evidence type="ECO:0000256" key="1">
    <source>
        <dbReference type="ARBA" id="ARBA00004571"/>
    </source>
</evidence>